<dbReference type="Proteomes" id="UP000031275">
    <property type="component" value="Unassembled WGS sequence"/>
</dbReference>
<dbReference type="InterPro" id="IPR013839">
    <property type="entry name" value="DNAligase_adenylation"/>
</dbReference>
<evidence type="ECO:0000256" key="11">
    <source>
        <dbReference type="HAMAP-Rule" id="MF_01588"/>
    </source>
</evidence>
<reference evidence="13 14" key="1">
    <citation type="submission" date="2014-10" db="EMBL/GenBank/DDBJ databases">
        <title>Kaistella solincola genome.</title>
        <authorList>
            <person name="Newman J.D."/>
        </authorList>
    </citation>
    <scope>NUCLEOTIDE SEQUENCE [LARGE SCALE GENOMIC DNA]</scope>
    <source>
        <strain evidence="13 14">DSM 22468</strain>
    </source>
</reference>
<evidence type="ECO:0000256" key="10">
    <source>
        <dbReference type="ARBA" id="ARBA00034005"/>
    </source>
</evidence>
<proteinExistence type="inferred from homology"/>
<dbReference type="Gene3D" id="3.30.470.30">
    <property type="entry name" value="DNA ligase/mRNA capping enzyme"/>
    <property type="match status" value="1"/>
</dbReference>
<dbReference type="InterPro" id="IPR003583">
    <property type="entry name" value="Hlx-hairpin-Hlx_DNA-bd_motif"/>
</dbReference>
<gene>
    <name evidence="11" type="primary">ligA</name>
    <name evidence="13" type="ORF">OA84_08015</name>
</gene>
<feature type="binding site" evidence="11">
    <location>
        <begin position="33"/>
        <end position="37"/>
    </location>
    <ligand>
        <name>NAD(+)</name>
        <dbReference type="ChEBI" id="CHEBI:57540"/>
    </ligand>
</feature>
<evidence type="ECO:0000256" key="2">
    <source>
        <dbReference type="ARBA" id="ARBA00022598"/>
    </source>
</evidence>
<dbReference type="InterPro" id="IPR012340">
    <property type="entry name" value="NA-bd_OB-fold"/>
</dbReference>
<keyword evidence="7 11" id="KW-0460">Magnesium</keyword>
<dbReference type="Pfam" id="PF03119">
    <property type="entry name" value="DNA_ligase_ZBD"/>
    <property type="match status" value="1"/>
</dbReference>
<feature type="binding site" evidence="11">
    <location>
        <position position="286"/>
    </location>
    <ligand>
        <name>NAD(+)</name>
        <dbReference type="ChEBI" id="CHEBI:57540"/>
    </ligand>
</feature>
<dbReference type="SUPFAM" id="SSF52113">
    <property type="entry name" value="BRCT domain"/>
    <property type="match status" value="1"/>
</dbReference>
<evidence type="ECO:0000256" key="5">
    <source>
        <dbReference type="ARBA" id="ARBA00022763"/>
    </source>
</evidence>
<keyword evidence="4 11" id="KW-0479">Metal-binding</keyword>
<name>A0ABR4ZQN5_9FLAO</name>
<dbReference type="CDD" id="cd17748">
    <property type="entry name" value="BRCT_DNA_ligase_like"/>
    <property type="match status" value="1"/>
</dbReference>
<dbReference type="Gene3D" id="2.40.50.140">
    <property type="entry name" value="Nucleic acid-binding proteins"/>
    <property type="match status" value="1"/>
</dbReference>
<evidence type="ECO:0000256" key="1">
    <source>
        <dbReference type="ARBA" id="ARBA00004067"/>
    </source>
</evidence>
<keyword evidence="5 11" id="KW-0227">DNA damage</keyword>
<dbReference type="PROSITE" id="PS50172">
    <property type="entry name" value="BRCT"/>
    <property type="match status" value="1"/>
</dbReference>
<keyword evidence="6 11" id="KW-0862">Zinc</keyword>
<feature type="binding site" evidence="11">
    <location>
        <position position="428"/>
    </location>
    <ligand>
        <name>Zn(2+)</name>
        <dbReference type="ChEBI" id="CHEBI:29105"/>
    </ligand>
</feature>
<comment type="cofactor">
    <cofactor evidence="11">
        <name>Mg(2+)</name>
        <dbReference type="ChEBI" id="CHEBI:18420"/>
    </cofactor>
    <cofactor evidence="11">
        <name>Mn(2+)</name>
        <dbReference type="ChEBI" id="CHEBI:29035"/>
    </cofactor>
</comment>
<dbReference type="NCBIfam" id="NF005932">
    <property type="entry name" value="PRK07956.1"/>
    <property type="match status" value="1"/>
</dbReference>
<dbReference type="InterPro" id="IPR036420">
    <property type="entry name" value="BRCT_dom_sf"/>
</dbReference>
<dbReference type="HAMAP" id="MF_01588">
    <property type="entry name" value="DNA_ligase_A"/>
    <property type="match status" value="1"/>
</dbReference>
<keyword evidence="3 11" id="KW-0235">DNA replication</keyword>
<feature type="binding site" evidence="11">
    <location>
        <position position="171"/>
    </location>
    <ligand>
        <name>NAD(+)</name>
        <dbReference type="ChEBI" id="CHEBI:57540"/>
    </ligand>
</feature>
<evidence type="ECO:0000256" key="7">
    <source>
        <dbReference type="ARBA" id="ARBA00022842"/>
    </source>
</evidence>
<accession>A0ABR4ZQN5</accession>
<dbReference type="Pfam" id="PF00533">
    <property type="entry name" value="BRCT"/>
    <property type="match status" value="1"/>
</dbReference>
<dbReference type="Pfam" id="PF03120">
    <property type="entry name" value="OB_DNA_ligase"/>
    <property type="match status" value="1"/>
</dbReference>
<dbReference type="Pfam" id="PF14520">
    <property type="entry name" value="HHH_5"/>
    <property type="match status" value="1"/>
</dbReference>
<sequence>MSEKILEKIEALRTELHQHNYNYYVEDQPTISDFEFDQKLKELQDLEIAHPEFYDANSPTLRVGGEITKNFPTVQHQFRMYSLDNSYDFDDLADWEKRIIKVIDEPVEFVAELKYDGASISILYENGKLKQAVTRGDGFQGDEITANVKTISDIPLTLKGEFPKQFFMRGEIYLTRKNFDKINLRREEEGLDLFMNPRNTASGSLKMQDSAEVRKRGLSAVLYQFISTEIPAQTHWELLSNAKKWGFKVSDQARLCTNLTEIQDFINYWDEARHDLPFEIDGIVLKVNSIKQQSQLGFTAKSPRWAMAYKFKAEKVETELLTVTYQVGRTGAITPVANLKPVLLAGTTVKRASLHNEDIIRKLELHEHDFVYVEKGGEIIPKIVGVNEEKRNPQNREIQYITHCPECGTTLVKIEDQAIHFCPNDLHCPPQVVGRMIHYVSRKALNIENLGAETIEQLYREKLVENPADFYTLTKEQILPLERMGEKSAQNIIDGIEKSKTIPFEKVLFGIGIKHVGETVAKKLAKNFESIEALKEATALELVQVEDIGGKIAESIVNFFQNPENILMLERLISYGVQLEKGKNSNKLLSTVLENKTFLFTGKLSLFTREEAEEMVEKNGGKNISAVSKNLNYLVVGEKAGSKLKKAQEIGTIEILDEQEFLNLLAK</sequence>
<comment type="caution">
    <text evidence="13">The sequence shown here is derived from an EMBL/GenBank/DDBJ whole genome shotgun (WGS) entry which is preliminary data.</text>
</comment>
<dbReference type="RefSeq" id="WP_039344551.1">
    <property type="nucleotide sequence ID" value="NZ_JSYK01000003.1"/>
</dbReference>
<dbReference type="PROSITE" id="PS01056">
    <property type="entry name" value="DNA_LIGASE_N2"/>
    <property type="match status" value="1"/>
</dbReference>
<dbReference type="InterPro" id="IPR004150">
    <property type="entry name" value="NAD_DNA_ligase_OB"/>
</dbReference>
<dbReference type="SUPFAM" id="SSF56091">
    <property type="entry name" value="DNA ligase/mRNA capping enzyme, catalytic domain"/>
    <property type="match status" value="1"/>
</dbReference>
<keyword evidence="11" id="KW-0464">Manganese</keyword>
<dbReference type="EC" id="6.5.1.2" evidence="11"/>
<feature type="active site" description="N6-AMP-lysine intermediate" evidence="11">
    <location>
        <position position="114"/>
    </location>
</feature>
<feature type="binding site" evidence="11">
    <location>
        <position position="422"/>
    </location>
    <ligand>
        <name>Zn(2+)</name>
        <dbReference type="ChEBI" id="CHEBI:29105"/>
    </ligand>
</feature>
<dbReference type="CDD" id="cd00114">
    <property type="entry name" value="LIGANc"/>
    <property type="match status" value="1"/>
</dbReference>
<comment type="similarity">
    <text evidence="11">Belongs to the NAD-dependent DNA ligase family. LigA subfamily.</text>
</comment>
<dbReference type="SMART" id="SM00532">
    <property type="entry name" value="LIGANc"/>
    <property type="match status" value="1"/>
</dbReference>
<dbReference type="InterPro" id="IPR041663">
    <property type="entry name" value="DisA/LigA_HHH"/>
</dbReference>
<evidence type="ECO:0000256" key="8">
    <source>
        <dbReference type="ARBA" id="ARBA00023027"/>
    </source>
</evidence>
<dbReference type="InterPro" id="IPR001357">
    <property type="entry name" value="BRCT_dom"/>
</dbReference>
<dbReference type="Pfam" id="PF12826">
    <property type="entry name" value="HHH_2"/>
    <property type="match status" value="1"/>
</dbReference>
<organism evidence="13 14">
    <name type="scientific">Kaistella solincola</name>
    <dbReference type="NCBI Taxonomy" id="510955"/>
    <lineage>
        <taxon>Bacteria</taxon>
        <taxon>Pseudomonadati</taxon>
        <taxon>Bacteroidota</taxon>
        <taxon>Flavobacteriia</taxon>
        <taxon>Flavobacteriales</taxon>
        <taxon>Weeksellaceae</taxon>
        <taxon>Chryseobacterium group</taxon>
        <taxon>Kaistella</taxon>
    </lineage>
</organism>
<protein>
    <recommendedName>
        <fullName evidence="11">DNA ligase</fullName>
        <ecNumber evidence="11">6.5.1.2</ecNumber>
    </recommendedName>
    <alternativeName>
        <fullName evidence="11">Polydeoxyribonucleotide synthase [NAD(+)]</fullName>
    </alternativeName>
</protein>
<keyword evidence="8 11" id="KW-0520">NAD</keyword>
<dbReference type="EMBL" id="JSYK01000003">
    <property type="protein sequence ID" value="KIA83451.1"/>
    <property type="molecule type" value="Genomic_DNA"/>
</dbReference>
<dbReference type="SMART" id="SM00292">
    <property type="entry name" value="BRCT"/>
    <property type="match status" value="1"/>
</dbReference>
<dbReference type="InterPro" id="IPR004149">
    <property type="entry name" value="Znf_DNAligase_C4"/>
</dbReference>
<dbReference type="GO" id="GO:0016874">
    <property type="term" value="F:ligase activity"/>
    <property type="evidence" value="ECO:0007669"/>
    <property type="project" value="UniProtKB-KW"/>
</dbReference>
<dbReference type="SUPFAM" id="SSF47781">
    <property type="entry name" value="RuvA domain 2-like"/>
    <property type="match status" value="1"/>
</dbReference>
<dbReference type="InterPro" id="IPR010994">
    <property type="entry name" value="RuvA_2-like"/>
</dbReference>
<dbReference type="NCBIfam" id="TIGR00575">
    <property type="entry name" value="dnlj"/>
    <property type="match status" value="1"/>
</dbReference>
<dbReference type="PANTHER" id="PTHR23389:SF9">
    <property type="entry name" value="DNA LIGASE"/>
    <property type="match status" value="1"/>
</dbReference>
<dbReference type="Gene3D" id="3.40.50.10190">
    <property type="entry name" value="BRCT domain"/>
    <property type="match status" value="1"/>
</dbReference>
<keyword evidence="9 11" id="KW-0234">DNA repair</keyword>
<dbReference type="Pfam" id="PF01653">
    <property type="entry name" value="DNA_ligase_aden"/>
    <property type="match status" value="1"/>
</dbReference>
<dbReference type="PANTHER" id="PTHR23389">
    <property type="entry name" value="CHROMOSOME TRANSMISSION FIDELITY FACTOR 18"/>
    <property type="match status" value="1"/>
</dbReference>
<dbReference type="Gene3D" id="6.20.10.30">
    <property type="match status" value="1"/>
</dbReference>
<dbReference type="Gene3D" id="1.10.150.20">
    <property type="entry name" value="5' to 3' exonuclease, C-terminal subdomain"/>
    <property type="match status" value="2"/>
</dbReference>
<feature type="binding site" evidence="11">
    <location>
        <position position="135"/>
    </location>
    <ligand>
        <name>NAD(+)</name>
        <dbReference type="ChEBI" id="CHEBI:57540"/>
    </ligand>
</feature>
<feature type="binding site" evidence="11">
    <location>
        <position position="310"/>
    </location>
    <ligand>
        <name>NAD(+)</name>
        <dbReference type="ChEBI" id="CHEBI:57540"/>
    </ligand>
</feature>
<feature type="binding site" evidence="11">
    <location>
        <position position="407"/>
    </location>
    <ligand>
        <name>Zn(2+)</name>
        <dbReference type="ChEBI" id="CHEBI:29105"/>
    </ligand>
</feature>
<evidence type="ECO:0000256" key="9">
    <source>
        <dbReference type="ARBA" id="ARBA00023204"/>
    </source>
</evidence>
<evidence type="ECO:0000256" key="4">
    <source>
        <dbReference type="ARBA" id="ARBA00022723"/>
    </source>
</evidence>
<dbReference type="SMART" id="SM00278">
    <property type="entry name" value="HhH1"/>
    <property type="match status" value="3"/>
</dbReference>
<keyword evidence="2 11" id="KW-0436">Ligase</keyword>
<evidence type="ECO:0000259" key="12">
    <source>
        <dbReference type="PROSITE" id="PS50172"/>
    </source>
</evidence>
<dbReference type="PIRSF" id="PIRSF001604">
    <property type="entry name" value="LigA"/>
    <property type="match status" value="1"/>
</dbReference>
<comment type="function">
    <text evidence="1 11">DNA ligase that catalyzes the formation of phosphodiester linkages between 5'-phosphoryl and 3'-hydroxyl groups in double-stranded DNA using NAD as a coenzyme and as the energy source for the reaction. It is essential for DNA replication and repair of damaged DNA.</text>
</comment>
<dbReference type="SUPFAM" id="SSF50249">
    <property type="entry name" value="Nucleic acid-binding proteins"/>
    <property type="match status" value="1"/>
</dbReference>
<comment type="catalytic activity">
    <reaction evidence="10 11">
        <text>NAD(+) + (deoxyribonucleotide)n-3'-hydroxyl + 5'-phospho-(deoxyribonucleotide)m = (deoxyribonucleotide)n+m + AMP + beta-nicotinamide D-nucleotide.</text>
        <dbReference type="EC" id="6.5.1.2"/>
    </reaction>
</comment>
<evidence type="ECO:0000313" key="13">
    <source>
        <dbReference type="EMBL" id="KIA83451.1"/>
    </source>
</evidence>
<dbReference type="InterPro" id="IPR001679">
    <property type="entry name" value="DNA_ligase"/>
</dbReference>
<evidence type="ECO:0000256" key="3">
    <source>
        <dbReference type="ARBA" id="ARBA00022705"/>
    </source>
</evidence>
<evidence type="ECO:0000256" key="6">
    <source>
        <dbReference type="ARBA" id="ARBA00022833"/>
    </source>
</evidence>
<feature type="domain" description="BRCT" evidence="12">
    <location>
        <begin position="588"/>
        <end position="667"/>
    </location>
</feature>
<feature type="binding site" evidence="11">
    <location>
        <position position="112"/>
    </location>
    <ligand>
        <name>NAD(+)</name>
        <dbReference type="ChEBI" id="CHEBI:57540"/>
    </ligand>
</feature>
<evidence type="ECO:0000313" key="14">
    <source>
        <dbReference type="Proteomes" id="UP000031275"/>
    </source>
</evidence>
<feature type="binding site" evidence="11">
    <location>
        <begin position="82"/>
        <end position="83"/>
    </location>
    <ligand>
        <name>NAD(+)</name>
        <dbReference type="ChEBI" id="CHEBI:57540"/>
    </ligand>
</feature>
<dbReference type="InterPro" id="IPR013840">
    <property type="entry name" value="DNAligase_N"/>
</dbReference>
<dbReference type="InterPro" id="IPR033136">
    <property type="entry name" value="DNA_ligase_CS"/>
</dbReference>
<dbReference type="Gene3D" id="1.10.287.610">
    <property type="entry name" value="Helix hairpin bin"/>
    <property type="match status" value="1"/>
</dbReference>
<feature type="binding site" evidence="11">
    <location>
        <position position="404"/>
    </location>
    <ligand>
        <name>Zn(2+)</name>
        <dbReference type="ChEBI" id="CHEBI:29105"/>
    </ligand>
</feature>
<keyword evidence="14" id="KW-1185">Reference proteome</keyword>